<feature type="transmembrane region" description="Helical" evidence="1">
    <location>
        <begin position="131"/>
        <end position="150"/>
    </location>
</feature>
<name>A0A1I0BMQ4_9FIRM</name>
<dbReference type="RefSeq" id="WP_092360669.1">
    <property type="nucleotide sequence ID" value="NZ_DAINWJ010000368.1"/>
</dbReference>
<evidence type="ECO:0008006" key="4">
    <source>
        <dbReference type="Google" id="ProtNLM"/>
    </source>
</evidence>
<dbReference type="STRING" id="460384.SAMN05216313_10227"/>
<keyword evidence="1" id="KW-0812">Transmembrane</keyword>
<dbReference type="EMBL" id="FOIM01000002">
    <property type="protein sequence ID" value="SET07898.1"/>
    <property type="molecule type" value="Genomic_DNA"/>
</dbReference>
<protein>
    <recommendedName>
        <fullName evidence="4">Citrate transporter</fullName>
    </recommendedName>
</protein>
<feature type="transmembrane region" description="Helical" evidence="1">
    <location>
        <begin position="263"/>
        <end position="286"/>
    </location>
</feature>
<feature type="transmembrane region" description="Helical" evidence="1">
    <location>
        <begin position="465"/>
        <end position="482"/>
    </location>
</feature>
<feature type="transmembrane region" description="Helical" evidence="1">
    <location>
        <begin position="188"/>
        <end position="210"/>
    </location>
</feature>
<proteinExistence type="predicted"/>
<gene>
    <name evidence="2" type="ORF">SAMN05216313_10227</name>
</gene>
<keyword evidence="1" id="KW-0472">Membrane</keyword>
<feature type="transmembrane region" description="Helical" evidence="1">
    <location>
        <begin position="324"/>
        <end position="347"/>
    </location>
</feature>
<dbReference type="AlphaFoldDB" id="A0A1I0BMQ4"/>
<feature type="transmembrane region" description="Helical" evidence="1">
    <location>
        <begin position="34"/>
        <end position="63"/>
    </location>
</feature>
<feature type="transmembrane region" description="Helical" evidence="1">
    <location>
        <begin position="107"/>
        <end position="125"/>
    </location>
</feature>
<keyword evidence="3" id="KW-1185">Reference proteome</keyword>
<evidence type="ECO:0000256" key="1">
    <source>
        <dbReference type="SAM" id="Phobius"/>
    </source>
</evidence>
<keyword evidence="1" id="KW-1133">Transmembrane helix</keyword>
<reference evidence="3" key="1">
    <citation type="submission" date="2016-10" db="EMBL/GenBank/DDBJ databases">
        <authorList>
            <person name="Varghese N."/>
            <person name="Submissions S."/>
        </authorList>
    </citation>
    <scope>NUCLEOTIDE SEQUENCE [LARGE SCALE GENOMIC DNA]</scope>
    <source>
        <strain evidence="3">NLAE-zl-G277</strain>
    </source>
</reference>
<dbReference type="Proteomes" id="UP000198508">
    <property type="component" value="Unassembled WGS sequence"/>
</dbReference>
<evidence type="ECO:0000313" key="2">
    <source>
        <dbReference type="EMBL" id="SET07898.1"/>
    </source>
</evidence>
<accession>A0A1I0BMQ4</accession>
<sequence>MFDTPVMLTPLHYAYLIGVIAILAVMVRRRDTPAVCIAFLFILGVIGLGSVAGGIMTVFNAVLYAAREFMEVIATIALVTALSKCLKDLGSDYLMMVPMSRVMKTPSLTWWILGLTMFLFSLFLWPSPSVALVGAIMLPFAVKAGLNPLAAAMAMNLFGHGFALSYDFVIQGAPGVSAGAAGVSSADILTQAAPVFWVMGIATVVSAFLLNRRTMGTQSVVPAGPRLFGGGEGADSGELPSGGDGGVSGTGGFSRKPAASHKAAMTLAILTPLAFLADILMMFAFNLKGGDATSLVSGTAALVMCAGAALGFKGRFLEKVTDYVTDGFLFAIRIFAPVIIIGAFFFLGGSGITTIMGDQFQSGIMNDWAVWLAHNAPLNKYMAALIQMVVGALTGLDGSGFSGLPLTGSLARTFGLAVGASVPVLASLGQITAIFVGGGTIVPWGLIPVAAICDVSPLELARKNLLPVLIGFICAFFTACLLL</sequence>
<feature type="transmembrane region" description="Helical" evidence="1">
    <location>
        <begin position="292"/>
        <end position="312"/>
    </location>
</feature>
<organism evidence="2 3">
    <name type="scientific">Enterocloster lavalensis</name>
    <dbReference type="NCBI Taxonomy" id="460384"/>
    <lineage>
        <taxon>Bacteria</taxon>
        <taxon>Bacillati</taxon>
        <taxon>Bacillota</taxon>
        <taxon>Clostridia</taxon>
        <taxon>Lachnospirales</taxon>
        <taxon>Lachnospiraceae</taxon>
        <taxon>Enterocloster</taxon>
    </lineage>
</organism>
<feature type="transmembrane region" description="Helical" evidence="1">
    <location>
        <begin position="6"/>
        <end position="27"/>
    </location>
</feature>
<evidence type="ECO:0000313" key="3">
    <source>
        <dbReference type="Proteomes" id="UP000198508"/>
    </source>
</evidence>